<dbReference type="PANTHER" id="PTHR43080">
    <property type="entry name" value="CBS DOMAIN-CONTAINING PROTEIN CBSX3, MITOCHONDRIAL"/>
    <property type="match status" value="1"/>
</dbReference>
<protein>
    <submittedName>
        <fullName evidence="4">CBS domain-containing protein</fullName>
    </submittedName>
</protein>
<organism evidence="4 5">
    <name type="scientific">Kribbella koreensis</name>
    <dbReference type="NCBI Taxonomy" id="57909"/>
    <lineage>
        <taxon>Bacteria</taxon>
        <taxon>Bacillati</taxon>
        <taxon>Actinomycetota</taxon>
        <taxon>Actinomycetes</taxon>
        <taxon>Propionibacteriales</taxon>
        <taxon>Kribbellaceae</taxon>
        <taxon>Kribbella</taxon>
    </lineage>
</organism>
<reference evidence="4 5" key="1">
    <citation type="journal article" date="2019" name="Int. J. Syst. Evol. Microbiol.">
        <title>The Global Catalogue of Microorganisms (GCM) 10K type strain sequencing project: providing services to taxonomists for standard genome sequencing and annotation.</title>
        <authorList>
            <consortium name="The Broad Institute Genomics Platform"/>
            <consortium name="The Broad Institute Genome Sequencing Center for Infectious Disease"/>
            <person name="Wu L."/>
            <person name="Ma J."/>
        </authorList>
    </citation>
    <scope>NUCLEOTIDE SEQUENCE [LARGE SCALE GENOMIC DNA]</scope>
    <source>
        <strain evidence="4 5">JCM 10977</strain>
    </source>
</reference>
<dbReference type="Pfam" id="PF04972">
    <property type="entry name" value="BON"/>
    <property type="match status" value="1"/>
</dbReference>
<dbReference type="Pfam" id="PF00571">
    <property type="entry name" value="CBS"/>
    <property type="match status" value="2"/>
</dbReference>
<feature type="domain" description="CBS" evidence="3">
    <location>
        <begin position="7"/>
        <end position="66"/>
    </location>
</feature>
<dbReference type="InterPro" id="IPR046342">
    <property type="entry name" value="CBS_dom_sf"/>
</dbReference>
<dbReference type="SUPFAM" id="SSF54631">
    <property type="entry name" value="CBS-domain pair"/>
    <property type="match status" value="1"/>
</dbReference>
<dbReference type="InterPro" id="IPR000644">
    <property type="entry name" value="CBS_dom"/>
</dbReference>
<dbReference type="Proteomes" id="UP001500542">
    <property type="component" value="Unassembled WGS sequence"/>
</dbReference>
<evidence type="ECO:0000259" key="3">
    <source>
        <dbReference type="PROSITE" id="PS51371"/>
    </source>
</evidence>
<evidence type="ECO:0000256" key="2">
    <source>
        <dbReference type="PROSITE-ProRule" id="PRU00703"/>
    </source>
</evidence>
<dbReference type="Gene3D" id="3.10.580.10">
    <property type="entry name" value="CBS-domain"/>
    <property type="match status" value="1"/>
</dbReference>
<keyword evidence="1 2" id="KW-0129">CBS domain</keyword>
<dbReference type="InterPro" id="IPR051257">
    <property type="entry name" value="Diverse_CBS-Domain"/>
</dbReference>
<evidence type="ECO:0000256" key="1">
    <source>
        <dbReference type="ARBA" id="ARBA00023122"/>
    </source>
</evidence>
<evidence type="ECO:0000313" key="4">
    <source>
        <dbReference type="EMBL" id="GAA0927756.1"/>
    </source>
</evidence>
<dbReference type="RefSeq" id="WP_343965027.1">
    <property type="nucleotide sequence ID" value="NZ_BAAAHK010000003.1"/>
</dbReference>
<sequence length="200" mass="21348">MLIRELMTTPAVTVGPRTSIGTALKLLDDRKITSLPVVDAGGGLAGIVSEADLVQDQDLIDDRVPVAAVHTSGRTPARLVAEVMTHLVVAVRADDELETAIDLMRSTMMKSLPVLDAGKVAGMISRSDVIHLLAGRDQRIQAEVEELLRVEAPDWKVQVNDGIVTVTGPADPHERRLAEVLAGTVRGVVAISIDRRLSGT</sequence>
<proteinExistence type="predicted"/>
<accession>A0ABN1PGB4</accession>
<keyword evidence="5" id="KW-1185">Reference proteome</keyword>
<dbReference type="PANTHER" id="PTHR43080:SF2">
    <property type="entry name" value="CBS DOMAIN-CONTAINING PROTEIN"/>
    <property type="match status" value="1"/>
</dbReference>
<name>A0ABN1PGB4_9ACTN</name>
<dbReference type="PROSITE" id="PS51371">
    <property type="entry name" value="CBS"/>
    <property type="match status" value="2"/>
</dbReference>
<dbReference type="EMBL" id="BAAAHK010000003">
    <property type="protein sequence ID" value="GAA0927756.1"/>
    <property type="molecule type" value="Genomic_DNA"/>
</dbReference>
<dbReference type="InterPro" id="IPR007055">
    <property type="entry name" value="BON_dom"/>
</dbReference>
<feature type="domain" description="CBS" evidence="3">
    <location>
        <begin position="84"/>
        <end position="143"/>
    </location>
</feature>
<dbReference type="SMART" id="SM00116">
    <property type="entry name" value="CBS"/>
    <property type="match status" value="2"/>
</dbReference>
<comment type="caution">
    <text evidence="4">The sequence shown here is derived from an EMBL/GenBank/DDBJ whole genome shotgun (WGS) entry which is preliminary data.</text>
</comment>
<evidence type="ECO:0000313" key="5">
    <source>
        <dbReference type="Proteomes" id="UP001500542"/>
    </source>
</evidence>
<gene>
    <name evidence="4" type="ORF">GCM10009554_08870</name>
</gene>